<keyword evidence="4 8" id="KW-0418">Kinase</keyword>
<name>A0A1M6SXQ2_PSETH</name>
<evidence type="ECO:0000256" key="8">
    <source>
        <dbReference type="HAMAP-Rule" id="MF_00238"/>
    </source>
</evidence>
<sequence length="260" mass="27742">MGVRLRRPDDAVAQAERAAHRKGFGGVTGKLRGVVAMDGPSGTGKSTVSRRLAKHCNAGYLDSGSMYRAATLAVLRAGVDPEGPVEPVVRIATTCALELRTDPDAPGVRLAGEDVEAEIRGPEVTRAVSAVSAIPQVREVLVARQRELIEQAVHENGGIVVEGRDIGSVVVPDAPLKVYLTASEEVRAARRAAQDRKAGREVDVETVLADVRRRDQLDSTRKTSPLHAAPDALIVDTDDLSVDAVLDLLVRLVEERGLCE</sequence>
<keyword evidence="2 8" id="KW-0808">Transferase</keyword>
<dbReference type="GO" id="GO:0005829">
    <property type="term" value="C:cytosol"/>
    <property type="evidence" value="ECO:0007669"/>
    <property type="project" value="TreeGrafter"/>
</dbReference>
<dbReference type="EMBL" id="FRAP01000007">
    <property type="protein sequence ID" value="SHK49473.1"/>
    <property type="molecule type" value="Genomic_DNA"/>
</dbReference>
<feature type="binding site" evidence="8">
    <location>
        <begin position="39"/>
        <end position="47"/>
    </location>
    <ligand>
        <name>ATP</name>
        <dbReference type="ChEBI" id="CHEBI:30616"/>
    </ligand>
</feature>
<dbReference type="GO" id="GO:0036431">
    <property type="term" value="F:dCMP kinase activity"/>
    <property type="evidence" value="ECO:0007669"/>
    <property type="project" value="InterPro"/>
</dbReference>
<dbReference type="Proteomes" id="UP000184363">
    <property type="component" value="Unassembled WGS sequence"/>
</dbReference>
<evidence type="ECO:0000259" key="9">
    <source>
        <dbReference type="Pfam" id="PF02224"/>
    </source>
</evidence>
<protein>
    <recommendedName>
        <fullName evidence="8">Cytidylate kinase</fullName>
        <shortName evidence="8">CK</shortName>
        <ecNumber evidence="8">2.7.4.25</ecNumber>
    </recommendedName>
    <alternativeName>
        <fullName evidence="8">Cytidine monophosphate kinase</fullName>
        <shortName evidence="8">CMP kinase</shortName>
    </alternativeName>
</protein>
<keyword evidence="5 8" id="KW-0067">ATP-binding</keyword>
<dbReference type="PANTHER" id="PTHR21299:SF2">
    <property type="entry name" value="CYTIDYLATE KINASE"/>
    <property type="match status" value="1"/>
</dbReference>
<dbReference type="EC" id="2.7.4.25" evidence="8"/>
<keyword evidence="11" id="KW-1185">Reference proteome</keyword>
<organism evidence="10 11">
    <name type="scientific">Pseudonocardia thermophila</name>
    <dbReference type="NCBI Taxonomy" id="1848"/>
    <lineage>
        <taxon>Bacteria</taxon>
        <taxon>Bacillati</taxon>
        <taxon>Actinomycetota</taxon>
        <taxon>Actinomycetes</taxon>
        <taxon>Pseudonocardiales</taxon>
        <taxon>Pseudonocardiaceae</taxon>
        <taxon>Pseudonocardia</taxon>
    </lineage>
</organism>
<evidence type="ECO:0000256" key="5">
    <source>
        <dbReference type="ARBA" id="ARBA00022840"/>
    </source>
</evidence>
<dbReference type="NCBIfam" id="TIGR00017">
    <property type="entry name" value="cmk"/>
    <property type="match status" value="1"/>
</dbReference>
<dbReference type="GO" id="GO:0005524">
    <property type="term" value="F:ATP binding"/>
    <property type="evidence" value="ECO:0007669"/>
    <property type="project" value="UniProtKB-UniRule"/>
</dbReference>
<dbReference type="STRING" id="1848.SAMN05443637_10721"/>
<evidence type="ECO:0000256" key="1">
    <source>
        <dbReference type="ARBA" id="ARBA00009427"/>
    </source>
</evidence>
<dbReference type="Gene3D" id="3.40.50.300">
    <property type="entry name" value="P-loop containing nucleotide triphosphate hydrolases"/>
    <property type="match status" value="1"/>
</dbReference>
<dbReference type="CDD" id="cd02020">
    <property type="entry name" value="CMPK"/>
    <property type="match status" value="1"/>
</dbReference>
<comment type="catalytic activity">
    <reaction evidence="6 8">
        <text>dCMP + ATP = dCDP + ADP</text>
        <dbReference type="Rhea" id="RHEA:25094"/>
        <dbReference type="ChEBI" id="CHEBI:30616"/>
        <dbReference type="ChEBI" id="CHEBI:57566"/>
        <dbReference type="ChEBI" id="CHEBI:58593"/>
        <dbReference type="ChEBI" id="CHEBI:456216"/>
        <dbReference type="EC" id="2.7.4.25"/>
    </reaction>
</comment>
<comment type="similarity">
    <text evidence="1 8">Belongs to the cytidylate kinase family. Type 1 subfamily.</text>
</comment>
<feature type="domain" description="Cytidylate kinase" evidence="9">
    <location>
        <begin position="35"/>
        <end position="254"/>
    </location>
</feature>
<dbReference type="GO" id="GO:0015949">
    <property type="term" value="P:nucleobase-containing small molecule interconversion"/>
    <property type="evidence" value="ECO:0007669"/>
    <property type="project" value="TreeGrafter"/>
</dbReference>
<evidence type="ECO:0000256" key="7">
    <source>
        <dbReference type="ARBA" id="ARBA00048478"/>
    </source>
</evidence>
<evidence type="ECO:0000313" key="10">
    <source>
        <dbReference type="EMBL" id="SHK49473.1"/>
    </source>
</evidence>
<dbReference type="InterPro" id="IPR027417">
    <property type="entry name" value="P-loop_NTPase"/>
</dbReference>
<proteinExistence type="inferred from homology"/>
<keyword evidence="3 8" id="KW-0547">Nucleotide-binding</keyword>
<accession>A0A1M6SXQ2</accession>
<dbReference type="InterPro" id="IPR003136">
    <property type="entry name" value="Cytidylate_kin"/>
</dbReference>
<dbReference type="InterPro" id="IPR011994">
    <property type="entry name" value="Cytidylate_kinase_dom"/>
</dbReference>
<dbReference type="AlphaFoldDB" id="A0A1M6SXQ2"/>
<evidence type="ECO:0000256" key="4">
    <source>
        <dbReference type="ARBA" id="ARBA00022777"/>
    </source>
</evidence>
<dbReference type="GO" id="GO:0036430">
    <property type="term" value="F:CMP kinase activity"/>
    <property type="evidence" value="ECO:0007669"/>
    <property type="project" value="RHEA"/>
</dbReference>
<keyword evidence="8" id="KW-0963">Cytoplasm</keyword>
<evidence type="ECO:0000256" key="3">
    <source>
        <dbReference type="ARBA" id="ARBA00022741"/>
    </source>
</evidence>
<gene>
    <name evidence="8" type="primary">cmk</name>
    <name evidence="10" type="ORF">SAMN05443637_10721</name>
</gene>
<comment type="catalytic activity">
    <reaction evidence="7 8">
        <text>CMP + ATP = CDP + ADP</text>
        <dbReference type="Rhea" id="RHEA:11600"/>
        <dbReference type="ChEBI" id="CHEBI:30616"/>
        <dbReference type="ChEBI" id="CHEBI:58069"/>
        <dbReference type="ChEBI" id="CHEBI:60377"/>
        <dbReference type="ChEBI" id="CHEBI:456216"/>
        <dbReference type="EC" id="2.7.4.25"/>
    </reaction>
</comment>
<dbReference type="SUPFAM" id="SSF52540">
    <property type="entry name" value="P-loop containing nucleoside triphosphate hydrolases"/>
    <property type="match status" value="1"/>
</dbReference>
<dbReference type="GO" id="GO:0006220">
    <property type="term" value="P:pyrimidine nucleotide metabolic process"/>
    <property type="evidence" value="ECO:0007669"/>
    <property type="project" value="UniProtKB-UniRule"/>
</dbReference>
<dbReference type="Pfam" id="PF02224">
    <property type="entry name" value="Cytidylate_kin"/>
    <property type="match status" value="1"/>
</dbReference>
<evidence type="ECO:0000256" key="6">
    <source>
        <dbReference type="ARBA" id="ARBA00047615"/>
    </source>
</evidence>
<evidence type="ECO:0000313" key="11">
    <source>
        <dbReference type="Proteomes" id="UP000184363"/>
    </source>
</evidence>
<evidence type="ECO:0000256" key="2">
    <source>
        <dbReference type="ARBA" id="ARBA00022679"/>
    </source>
</evidence>
<reference evidence="10 11" key="1">
    <citation type="submission" date="2016-11" db="EMBL/GenBank/DDBJ databases">
        <authorList>
            <person name="Jaros S."/>
            <person name="Januszkiewicz K."/>
            <person name="Wedrychowicz H."/>
        </authorList>
    </citation>
    <scope>NUCLEOTIDE SEQUENCE [LARGE SCALE GENOMIC DNA]</scope>
    <source>
        <strain evidence="10 11">DSM 43832</strain>
    </source>
</reference>
<dbReference type="HAMAP" id="MF_00238">
    <property type="entry name" value="Cytidyl_kinase_type1"/>
    <property type="match status" value="1"/>
</dbReference>
<comment type="subcellular location">
    <subcellularLocation>
        <location evidence="8">Cytoplasm</location>
    </subcellularLocation>
</comment>
<dbReference type="PANTHER" id="PTHR21299">
    <property type="entry name" value="CYTIDYLATE KINASE/PANTOATE-BETA-ALANINE LIGASE"/>
    <property type="match status" value="1"/>
</dbReference>